<organism evidence="7 8">
    <name type="scientific">Ramazzottius varieornatus</name>
    <name type="common">Water bear</name>
    <name type="synonym">Tardigrade</name>
    <dbReference type="NCBI Taxonomy" id="947166"/>
    <lineage>
        <taxon>Eukaryota</taxon>
        <taxon>Metazoa</taxon>
        <taxon>Ecdysozoa</taxon>
        <taxon>Tardigrada</taxon>
        <taxon>Eutardigrada</taxon>
        <taxon>Parachela</taxon>
        <taxon>Hypsibioidea</taxon>
        <taxon>Ramazzottiidae</taxon>
        <taxon>Ramazzottius</taxon>
    </lineage>
</organism>
<evidence type="ECO:0000313" key="7">
    <source>
        <dbReference type="EMBL" id="GAU99225.1"/>
    </source>
</evidence>
<sequence length="414" mass="46374">MDADTFDANIIKDSDRVIFQRKDWSKDGIVGHGKSLVISKLKTKTDDIVGLAYGTLVEWNKHAGKFERVEEGELEDDDFTADVEDGETGGDNRNLVDNSTAQSLTTGEITAMKAQGVKGKEIIDSLVQNSLTFETRQEYAKEKYIQKKKDKHVFRFRILRPTLRLVCEVYGCGKPQRINYLRLDTLAIMLSNSNIHAGSNVMVVDGVQGLLLAAAMERMGGRGKIVHVHPGPQPIIPAYEVFGFPEEWTRSIYHLSIDNLEVISPTVEILQNGVEPLEISEPPVKRRKLNDAQQESARFIKNHLMDSLMIASKHHPKTILLFLLPFLGLSRNFVVHSSFREPLVETFQAVRSSGRAVRVCLNETWLRLYQVLPSRTHPENNMSGSGGYLLSGTTVEKDSSFSDGASNETARNFD</sequence>
<comment type="subcellular location">
    <subcellularLocation>
        <location evidence="1">Nucleus</location>
    </subcellularLocation>
</comment>
<dbReference type="PANTHER" id="PTHR12945">
    <property type="entry name" value="TRANSLATION INITIATION FACTOR EIF3-RELATED"/>
    <property type="match status" value="1"/>
</dbReference>
<dbReference type="OrthoDB" id="10254665at2759"/>
<dbReference type="EMBL" id="BDGG01000005">
    <property type="protein sequence ID" value="GAU99225.1"/>
    <property type="molecule type" value="Genomic_DNA"/>
</dbReference>
<dbReference type="PANTHER" id="PTHR12945:SF0">
    <property type="entry name" value="TRNA (ADENINE(58)-N(1))-METHYLTRANSFERASE NON-CATALYTIC SUBUNIT TRM6"/>
    <property type="match status" value="1"/>
</dbReference>
<protein>
    <recommendedName>
        <fullName evidence="3">tRNA (adenine(58)-N(1))-methyltransferase non-catalytic subunit TRM6</fullName>
    </recommendedName>
    <alternativeName>
        <fullName evidence="6">tRNA(m1A58)-methyltransferase subunit TRM6</fullName>
    </alternativeName>
</protein>
<evidence type="ECO:0000256" key="1">
    <source>
        <dbReference type="ARBA" id="ARBA00004123"/>
    </source>
</evidence>
<keyword evidence="5" id="KW-0539">Nucleus</keyword>
<gene>
    <name evidence="7" type="primary">RvY_10257-1</name>
    <name evidence="7" type="synonym">RvY_10257.1</name>
    <name evidence="7" type="ORF">RvY_10257</name>
</gene>
<comment type="caution">
    <text evidence="7">The sequence shown here is derived from an EMBL/GenBank/DDBJ whole genome shotgun (WGS) entry which is preliminary data.</text>
</comment>
<evidence type="ECO:0000256" key="6">
    <source>
        <dbReference type="ARBA" id="ARBA00032319"/>
    </source>
</evidence>
<dbReference type="AlphaFoldDB" id="A0A1D1VEM4"/>
<evidence type="ECO:0000256" key="2">
    <source>
        <dbReference type="ARBA" id="ARBA00008320"/>
    </source>
</evidence>
<evidence type="ECO:0000256" key="3">
    <source>
        <dbReference type="ARBA" id="ARBA00021704"/>
    </source>
</evidence>
<keyword evidence="8" id="KW-1185">Reference proteome</keyword>
<dbReference type="GO" id="GO:0005634">
    <property type="term" value="C:nucleus"/>
    <property type="evidence" value="ECO:0007669"/>
    <property type="project" value="UniProtKB-SubCell"/>
</dbReference>
<dbReference type="GO" id="GO:0030488">
    <property type="term" value="P:tRNA methylation"/>
    <property type="evidence" value="ECO:0007669"/>
    <property type="project" value="InterPro"/>
</dbReference>
<comment type="similarity">
    <text evidence="2">Belongs to the TRM6/GCD10 family.</text>
</comment>
<dbReference type="STRING" id="947166.A0A1D1VEM4"/>
<dbReference type="Pfam" id="PF04189">
    <property type="entry name" value="Gcd10p"/>
    <property type="match status" value="1"/>
</dbReference>
<dbReference type="InterPro" id="IPR017423">
    <property type="entry name" value="TRM6"/>
</dbReference>
<accession>A0A1D1VEM4</accession>
<dbReference type="Proteomes" id="UP000186922">
    <property type="component" value="Unassembled WGS sequence"/>
</dbReference>
<proteinExistence type="inferred from homology"/>
<evidence type="ECO:0000256" key="5">
    <source>
        <dbReference type="ARBA" id="ARBA00023242"/>
    </source>
</evidence>
<reference evidence="7 8" key="1">
    <citation type="journal article" date="2016" name="Nat. Commun.">
        <title>Extremotolerant tardigrade genome and improved radiotolerance of human cultured cells by tardigrade-unique protein.</title>
        <authorList>
            <person name="Hashimoto T."/>
            <person name="Horikawa D.D."/>
            <person name="Saito Y."/>
            <person name="Kuwahara H."/>
            <person name="Kozuka-Hata H."/>
            <person name="Shin-I T."/>
            <person name="Minakuchi Y."/>
            <person name="Ohishi K."/>
            <person name="Motoyama A."/>
            <person name="Aizu T."/>
            <person name="Enomoto A."/>
            <person name="Kondo K."/>
            <person name="Tanaka S."/>
            <person name="Hara Y."/>
            <person name="Koshikawa S."/>
            <person name="Sagara H."/>
            <person name="Miura T."/>
            <person name="Yokobori S."/>
            <person name="Miyagawa K."/>
            <person name="Suzuki Y."/>
            <person name="Kubo T."/>
            <person name="Oyama M."/>
            <person name="Kohara Y."/>
            <person name="Fujiyama A."/>
            <person name="Arakawa K."/>
            <person name="Katayama T."/>
            <person name="Toyoda A."/>
            <person name="Kunieda T."/>
        </authorList>
    </citation>
    <scope>NUCLEOTIDE SEQUENCE [LARGE SCALE GENOMIC DNA]</scope>
    <source>
        <strain evidence="7 8">YOKOZUNA-1</strain>
    </source>
</reference>
<evidence type="ECO:0000256" key="4">
    <source>
        <dbReference type="ARBA" id="ARBA00022694"/>
    </source>
</evidence>
<dbReference type="GO" id="GO:0031515">
    <property type="term" value="C:tRNA (m1A) methyltransferase complex"/>
    <property type="evidence" value="ECO:0007669"/>
    <property type="project" value="InterPro"/>
</dbReference>
<evidence type="ECO:0000313" key="8">
    <source>
        <dbReference type="Proteomes" id="UP000186922"/>
    </source>
</evidence>
<keyword evidence="4" id="KW-0819">tRNA processing</keyword>
<name>A0A1D1VEM4_RAMVA</name>